<reference evidence="1 2" key="1">
    <citation type="journal article" date="2019" name="Commun. Biol.">
        <title>The bagworm genome reveals a unique fibroin gene that provides high tensile strength.</title>
        <authorList>
            <person name="Kono N."/>
            <person name="Nakamura H."/>
            <person name="Ohtoshi R."/>
            <person name="Tomita M."/>
            <person name="Numata K."/>
            <person name="Arakawa K."/>
        </authorList>
    </citation>
    <scope>NUCLEOTIDE SEQUENCE [LARGE SCALE GENOMIC DNA]</scope>
</reference>
<sequence length="145" mass="15780">MLVNAALRDESETTARCGSAAGRRGTTYCTGQYIQYREQKERYSDRGRHDAHATRRQRSCDTITRRLLIIANIGGPSGVMLQACIAPSRCHVPPNLCTSDSGVLSPPRRPSAGWKILATFATNTMISGNDSLLQCSPRHGSCGEI</sequence>
<gene>
    <name evidence="1" type="ORF">EVAR_80607_1</name>
</gene>
<evidence type="ECO:0000313" key="1">
    <source>
        <dbReference type="EMBL" id="GBP15438.1"/>
    </source>
</evidence>
<dbReference type="AlphaFoldDB" id="A0A4C1TNR5"/>
<comment type="caution">
    <text evidence="1">The sequence shown here is derived from an EMBL/GenBank/DDBJ whole genome shotgun (WGS) entry which is preliminary data.</text>
</comment>
<dbReference type="Proteomes" id="UP000299102">
    <property type="component" value="Unassembled WGS sequence"/>
</dbReference>
<protein>
    <submittedName>
        <fullName evidence="1">Uncharacterized protein</fullName>
    </submittedName>
</protein>
<evidence type="ECO:0000313" key="2">
    <source>
        <dbReference type="Proteomes" id="UP000299102"/>
    </source>
</evidence>
<organism evidence="1 2">
    <name type="scientific">Eumeta variegata</name>
    <name type="common">Bagworm moth</name>
    <name type="synonym">Eumeta japonica</name>
    <dbReference type="NCBI Taxonomy" id="151549"/>
    <lineage>
        <taxon>Eukaryota</taxon>
        <taxon>Metazoa</taxon>
        <taxon>Ecdysozoa</taxon>
        <taxon>Arthropoda</taxon>
        <taxon>Hexapoda</taxon>
        <taxon>Insecta</taxon>
        <taxon>Pterygota</taxon>
        <taxon>Neoptera</taxon>
        <taxon>Endopterygota</taxon>
        <taxon>Lepidoptera</taxon>
        <taxon>Glossata</taxon>
        <taxon>Ditrysia</taxon>
        <taxon>Tineoidea</taxon>
        <taxon>Psychidae</taxon>
        <taxon>Oiketicinae</taxon>
        <taxon>Eumeta</taxon>
    </lineage>
</organism>
<name>A0A4C1TNR5_EUMVA</name>
<keyword evidence="2" id="KW-1185">Reference proteome</keyword>
<dbReference type="EMBL" id="BGZK01000071">
    <property type="protein sequence ID" value="GBP15438.1"/>
    <property type="molecule type" value="Genomic_DNA"/>
</dbReference>
<accession>A0A4C1TNR5</accession>
<proteinExistence type="predicted"/>